<gene>
    <name evidence="1" type="ORF">RchiOBHm_Chr4g0426491</name>
</gene>
<keyword evidence="2" id="KW-1185">Reference proteome</keyword>
<accession>A0A2P6QZD4</accession>
<sequence length="42" mass="4581">MTLSIHCLISWSFSGRIWVSLISATVGIWKTEVGEMKVAGSV</sequence>
<comment type="caution">
    <text evidence="1">The sequence shown here is derived from an EMBL/GenBank/DDBJ whole genome shotgun (WGS) entry which is preliminary data.</text>
</comment>
<dbReference type="AlphaFoldDB" id="A0A2P6QZD4"/>
<protein>
    <submittedName>
        <fullName evidence="1">Uncharacterized protein</fullName>
    </submittedName>
</protein>
<dbReference type="Proteomes" id="UP000238479">
    <property type="component" value="Chromosome 4"/>
</dbReference>
<dbReference type="Gramene" id="PRQ39554">
    <property type="protein sequence ID" value="PRQ39554"/>
    <property type="gene ID" value="RchiOBHm_Chr4g0426491"/>
</dbReference>
<proteinExistence type="predicted"/>
<reference evidence="1 2" key="1">
    <citation type="journal article" date="2018" name="Nat. Genet.">
        <title>The Rosa genome provides new insights in the design of modern roses.</title>
        <authorList>
            <person name="Bendahmane M."/>
        </authorList>
    </citation>
    <scope>NUCLEOTIDE SEQUENCE [LARGE SCALE GENOMIC DNA]</scope>
    <source>
        <strain evidence="2">cv. Old Blush</strain>
    </source>
</reference>
<evidence type="ECO:0000313" key="2">
    <source>
        <dbReference type="Proteomes" id="UP000238479"/>
    </source>
</evidence>
<name>A0A2P6QZD4_ROSCH</name>
<dbReference type="EMBL" id="PDCK01000042">
    <property type="protein sequence ID" value="PRQ39554.1"/>
    <property type="molecule type" value="Genomic_DNA"/>
</dbReference>
<evidence type="ECO:0000313" key="1">
    <source>
        <dbReference type="EMBL" id="PRQ39554.1"/>
    </source>
</evidence>
<organism evidence="1 2">
    <name type="scientific">Rosa chinensis</name>
    <name type="common">China rose</name>
    <dbReference type="NCBI Taxonomy" id="74649"/>
    <lineage>
        <taxon>Eukaryota</taxon>
        <taxon>Viridiplantae</taxon>
        <taxon>Streptophyta</taxon>
        <taxon>Embryophyta</taxon>
        <taxon>Tracheophyta</taxon>
        <taxon>Spermatophyta</taxon>
        <taxon>Magnoliopsida</taxon>
        <taxon>eudicotyledons</taxon>
        <taxon>Gunneridae</taxon>
        <taxon>Pentapetalae</taxon>
        <taxon>rosids</taxon>
        <taxon>fabids</taxon>
        <taxon>Rosales</taxon>
        <taxon>Rosaceae</taxon>
        <taxon>Rosoideae</taxon>
        <taxon>Rosoideae incertae sedis</taxon>
        <taxon>Rosa</taxon>
    </lineage>
</organism>